<feature type="region of interest" description="Disordered" evidence="1">
    <location>
        <begin position="1"/>
        <end position="101"/>
    </location>
</feature>
<organism evidence="2 3">
    <name type="scientific">Immersiella caudata</name>
    <dbReference type="NCBI Taxonomy" id="314043"/>
    <lineage>
        <taxon>Eukaryota</taxon>
        <taxon>Fungi</taxon>
        <taxon>Dikarya</taxon>
        <taxon>Ascomycota</taxon>
        <taxon>Pezizomycotina</taxon>
        <taxon>Sordariomycetes</taxon>
        <taxon>Sordariomycetidae</taxon>
        <taxon>Sordariales</taxon>
        <taxon>Lasiosphaeriaceae</taxon>
        <taxon>Immersiella</taxon>
    </lineage>
</organism>
<gene>
    <name evidence="2" type="ORF">B0T14DRAFT_561346</name>
</gene>
<keyword evidence="3" id="KW-1185">Reference proteome</keyword>
<feature type="compositionally biased region" description="Basic residues" evidence="1">
    <location>
        <begin position="32"/>
        <end position="42"/>
    </location>
</feature>
<evidence type="ECO:0000256" key="1">
    <source>
        <dbReference type="SAM" id="MobiDB-lite"/>
    </source>
</evidence>
<evidence type="ECO:0000313" key="2">
    <source>
        <dbReference type="EMBL" id="KAK0633800.1"/>
    </source>
</evidence>
<reference evidence="2" key="1">
    <citation type="submission" date="2023-06" db="EMBL/GenBank/DDBJ databases">
        <title>Genome-scale phylogeny and comparative genomics of the fungal order Sordariales.</title>
        <authorList>
            <consortium name="Lawrence Berkeley National Laboratory"/>
            <person name="Hensen N."/>
            <person name="Bonometti L."/>
            <person name="Westerberg I."/>
            <person name="Brannstrom I.O."/>
            <person name="Guillou S."/>
            <person name="Cros-Aarteil S."/>
            <person name="Calhoun S."/>
            <person name="Haridas S."/>
            <person name="Kuo A."/>
            <person name="Mondo S."/>
            <person name="Pangilinan J."/>
            <person name="Riley R."/>
            <person name="Labutti K."/>
            <person name="Andreopoulos B."/>
            <person name="Lipzen A."/>
            <person name="Chen C."/>
            <person name="Yanf M."/>
            <person name="Daum C."/>
            <person name="Ng V."/>
            <person name="Clum A."/>
            <person name="Steindorff A."/>
            <person name="Ohm R."/>
            <person name="Martin F."/>
            <person name="Silar P."/>
            <person name="Natvig D."/>
            <person name="Lalanne C."/>
            <person name="Gautier V."/>
            <person name="Ament-Velasquez S.L."/>
            <person name="Kruys A."/>
            <person name="Hutchinson M.I."/>
            <person name="Powell A.J."/>
            <person name="Barry K."/>
            <person name="Miller A.N."/>
            <person name="Grigoriev I.V."/>
            <person name="Debuchy R."/>
            <person name="Gladieux P."/>
            <person name="Thoren M.H."/>
            <person name="Johannesson H."/>
        </authorList>
    </citation>
    <scope>NUCLEOTIDE SEQUENCE</scope>
    <source>
        <strain evidence="2">CBS 606.72</strain>
    </source>
</reference>
<name>A0AA40CD49_9PEZI</name>
<sequence>MLRDIPLTSRKTPPDSASYCPTTYSGVDRTPLRRKTGHRKKTLSTEVDNYRSSGPSDRRTPDPSGDEGRDGRGAPAVHEPDTPPPAESKKRRRGAGSSAADAQYFTQRCLLGLVQGGVLDERCPNLALHQPSPGRTSHPISHATIL</sequence>
<feature type="compositionally biased region" description="Polar residues" evidence="1">
    <location>
        <begin position="44"/>
        <end position="55"/>
    </location>
</feature>
<dbReference type="AlphaFoldDB" id="A0AA40CD49"/>
<feature type="region of interest" description="Disordered" evidence="1">
    <location>
        <begin position="127"/>
        <end position="146"/>
    </location>
</feature>
<feature type="compositionally biased region" description="Basic and acidic residues" evidence="1">
    <location>
        <begin position="56"/>
        <end position="72"/>
    </location>
</feature>
<accession>A0AA40CD49</accession>
<dbReference type="EMBL" id="JAULSU010000001">
    <property type="protein sequence ID" value="KAK0633800.1"/>
    <property type="molecule type" value="Genomic_DNA"/>
</dbReference>
<dbReference type="Proteomes" id="UP001175000">
    <property type="component" value="Unassembled WGS sequence"/>
</dbReference>
<protein>
    <submittedName>
        <fullName evidence="2">Uncharacterized protein</fullName>
    </submittedName>
</protein>
<comment type="caution">
    <text evidence="2">The sequence shown here is derived from an EMBL/GenBank/DDBJ whole genome shotgun (WGS) entry which is preliminary data.</text>
</comment>
<proteinExistence type="predicted"/>
<evidence type="ECO:0000313" key="3">
    <source>
        <dbReference type="Proteomes" id="UP001175000"/>
    </source>
</evidence>